<gene>
    <name evidence="3" type="ORF">RBH19_05540</name>
</gene>
<dbReference type="Proteomes" id="UP001239019">
    <property type="component" value="Unassembled WGS sequence"/>
</dbReference>
<feature type="compositionally biased region" description="Basic and acidic residues" evidence="2">
    <location>
        <begin position="704"/>
        <end position="719"/>
    </location>
</feature>
<evidence type="ECO:0008006" key="5">
    <source>
        <dbReference type="Google" id="ProtNLM"/>
    </source>
</evidence>
<keyword evidence="1" id="KW-0175">Coiled coil</keyword>
<protein>
    <recommendedName>
        <fullName evidence="5">SPP1 gp7 family phage head morphogenesis protein</fullName>
    </recommendedName>
</protein>
<dbReference type="EMBL" id="JAVDDT010000002">
    <property type="protein sequence ID" value="MDQ2069327.1"/>
    <property type="molecule type" value="Genomic_DNA"/>
</dbReference>
<name>A0ABU0W5M6_9GAMM</name>
<evidence type="ECO:0000256" key="2">
    <source>
        <dbReference type="SAM" id="MobiDB-lite"/>
    </source>
</evidence>
<reference evidence="3 4" key="1">
    <citation type="submission" date="2023-08" db="EMBL/GenBank/DDBJ databases">
        <title>Whole-genome sequencing of halo(alkali)philic microorganisms from hypersaline lakes.</title>
        <authorList>
            <person name="Sorokin D.Y."/>
            <person name="Abbas B."/>
            <person name="Merkel A.Y."/>
        </authorList>
    </citation>
    <scope>NUCLEOTIDE SEQUENCE [LARGE SCALE GENOMIC DNA]</scope>
    <source>
        <strain evidence="3 4">AB-CW4</strain>
    </source>
</reference>
<evidence type="ECO:0000313" key="3">
    <source>
        <dbReference type="EMBL" id="MDQ2069327.1"/>
    </source>
</evidence>
<feature type="region of interest" description="Disordered" evidence="2">
    <location>
        <begin position="697"/>
        <end position="719"/>
    </location>
</feature>
<organism evidence="3 4">
    <name type="scientific">Natronospira bacteriovora</name>
    <dbReference type="NCBI Taxonomy" id="3069753"/>
    <lineage>
        <taxon>Bacteria</taxon>
        <taxon>Pseudomonadati</taxon>
        <taxon>Pseudomonadota</taxon>
        <taxon>Gammaproteobacteria</taxon>
        <taxon>Natronospirales</taxon>
        <taxon>Natronospiraceae</taxon>
        <taxon>Natronospira</taxon>
    </lineage>
</organism>
<keyword evidence="4" id="KW-1185">Reference proteome</keyword>
<sequence>MFQRMMSLFGGGMKEPAQGDILPRDANPYGPYQAIMEQWVPRENNPHLLEALREGIPFVDAAIDWMVVFDGIIKPVAESDRLEREIRDWMEGVIVNDEERGLQAFYEAMGQELYEQGFAVGEQVMARDMSDLERLVVADSKGVHFRRENGRTLEVWYRPPGVTHDRTGGVDRSARILRNNFAGAEHPGQAGFTQLDRGRLVHNIHRSEGGNPYGTSMLRSLPFLARILIAMDVSTQKVWERFGDPNYHVKYKAAARLDRDELERRRKKLSGDFKALLSAKGDGTVQDFVTAIGKDDDLEISVIGHDGQVLEIQEPARHVLEQMVAKTRLPAWLLAFHWSTAERLANKQSELLLQDSRTRFTARKIQLKELVATALRARGITWSPGDWDLEQDLPNIADQVAKSQANFLDAQAEMVRGQVDGGNRNGGGEGQRAYVDRTGKIILPTDEGYQAPAKHARGCNGHHHDKGHGHKEAFAEDDAALERLESDTESFLLSGWWDAYNQLLRVLDLDDYKAAGGSAQKQDDELVFAFDLGNTDSLRRINEELKQTLGSAESDFTTNTIEAWARGTANAANEPGLTDAITEGVRTRARRSIEVNSFNAIERAVDRDLRDDVLQQLMEGAYDGSHPRDVARALRRRFDAHDYNWRRLARTKIGDAQFTGKLAQYAENGVEEYDWIYAGGACPICIRLGEGGPYLVGTGPTPRQDSHPECRCSARARSD</sequence>
<proteinExistence type="predicted"/>
<accession>A0ABU0W5M6</accession>
<evidence type="ECO:0000313" key="4">
    <source>
        <dbReference type="Proteomes" id="UP001239019"/>
    </source>
</evidence>
<dbReference type="RefSeq" id="WP_306727811.1">
    <property type="nucleotide sequence ID" value="NZ_JAVDDT010000002.1"/>
</dbReference>
<feature type="coiled-coil region" evidence="1">
    <location>
        <begin position="252"/>
        <end position="279"/>
    </location>
</feature>
<comment type="caution">
    <text evidence="3">The sequence shown here is derived from an EMBL/GenBank/DDBJ whole genome shotgun (WGS) entry which is preliminary data.</text>
</comment>
<evidence type="ECO:0000256" key="1">
    <source>
        <dbReference type="SAM" id="Coils"/>
    </source>
</evidence>